<evidence type="ECO:0000313" key="1">
    <source>
        <dbReference type="EMBL" id="KAJ8867585.1"/>
    </source>
</evidence>
<comment type="caution">
    <text evidence="1">The sequence shown here is derived from an EMBL/GenBank/DDBJ whole genome shotgun (WGS) entry which is preliminary data.</text>
</comment>
<sequence length="82" mass="9689">MHVHCRKEEDVNARHGQNNGSKERIVIHTSTCLRSYPGYWTNYLMITPFVKKKKHDTGMRKAITPNERLMATLRYLANWENT</sequence>
<accession>A0ABQ9G550</accession>
<dbReference type="EMBL" id="JARBHB010000015">
    <property type="protein sequence ID" value="KAJ8867585.1"/>
    <property type="molecule type" value="Genomic_DNA"/>
</dbReference>
<keyword evidence="2" id="KW-1185">Reference proteome</keyword>
<protein>
    <recommendedName>
        <fullName evidence="3">Transposase</fullName>
    </recommendedName>
</protein>
<reference evidence="1 2" key="1">
    <citation type="submission" date="2023-02" db="EMBL/GenBank/DDBJ databases">
        <title>LHISI_Scaffold_Assembly.</title>
        <authorList>
            <person name="Stuart O.P."/>
            <person name="Cleave R."/>
            <person name="Magrath M.J.L."/>
            <person name="Mikheyev A.S."/>
        </authorList>
    </citation>
    <scope>NUCLEOTIDE SEQUENCE [LARGE SCALE GENOMIC DNA]</scope>
    <source>
        <strain evidence="1">Daus_M_001</strain>
        <tissue evidence="1">Leg muscle</tissue>
    </source>
</reference>
<dbReference type="Proteomes" id="UP001159363">
    <property type="component" value="Chromosome 14"/>
</dbReference>
<organism evidence="1 2">
    <name type="scientific">Dryococelus australis</name>
    <dbReference type="NCBI Taxonomy" id="614101"/>
    <lineage>
        <taxon>Eukaryota</taxon>
        <taxon>Metazoa</taxon>
        <taxon>Ecdysozoa</taxon>
        <taxon>Arthropoda</taxon>
        <taxon>Hexapoda</taxon>
        <taxon>Insecta</taxon>
        <taxon>Pterygota</taxon>
        <taxon>Neoptera</taxon>
        <taxon>Polyneoptera</taxon>
        <taxon>Phasmatodea</taxon>
        <taxon>Verophasmatodea</taxon>
        <taxon>Anareolatae</taxon>
        <taxon>Phasmatidae</taxon>
        <taxon>Eurycanthinae</taxon>
        <taxon>Dryococelus</taxon>
    </lineage>
</organism>
<name>A0ABQ9G550_9NEOP</name>
<evidence type="ECO:0008006" key="3">
    <source>
        <dbReference type="Google" id="ProtNLM"/>
    </source>
</evidence>
<proteinExistence type="predicted"/>
<evidence type="ECO:0000313" key="2">
    <source>
        <dbReference type="Proteomes" id="UP001159363"/>
    </source>
</evidence>
<gene>
    <name evidence="1" type="ORF">PR048_031387</name>
</gene>